<reference evidence="2" key="1">
    <citation type="submission" date="2019-10" db="EMBL/GenBank/DDBJ databases">
        <title>Description of Paenibacillus glebae sp. nov.</title>
        <authorList>
            <person name="Carlier A."/>
            <person name="Qi S."/>
        </authorList>
    </citation>
    <scope>NUCLEOTIDE SEQUENCE</scope>
    <source>
        <strain evidence="2">LMG 31456</strain>
    </source>
</reference>
<evidence type="ECO:0000313" key="3">
    <source>
        <dbReference type="Proteomes" id="UP000641588"/>
    </source>
</evidence>
<protein>
    <recommendedName>
        <fullName evidence="1">Abortive phage infection protein C-terminal domain-containing protein</fullName>
    </recommendedName>
</protein>
<comment type="caution">
    <text evidence="2">The sequence shown here is derived from an EMBL/GenBank/DDBJ whole genome shotgun (WGS) entry which is preliminary data.</text>
</comment>
<gene>
    <name evidence="2" type="ORF">GC093_19120</name>
</gene>
<dbReference type="RefSeq" id="WP_171653520.1">
    <property type="nucleotide sequence ID" value="NZ_WHOD01000070.1"/>
</dbReference>
<proteinExistence type="predicted"/>
<keyword evidence="3" id="KW-1185">Reference proteome</keyword>
<sequence>MSKNNQILLEEIIKQERENIEESISIEKFFEFYSANQILKTYELSYDELELGLSGDSHDGGVDSIYLLVNGDIVKEDENIKEKYRKNVDVELVLIQSKYTNSFSEEPLLKLSRLSRNLFNLDFDRNDFIGRYNNKVLDAFELFRETYIALITKKPKLKISFYYASKGIEVHPNVKKQAEDLISDVKTLLTDASVEVTFVGAEQLIKLIQSRTNDVYRLKVSENPMSSSGQVFISLANLADYYKFITDENNNLMKHIFESNVRDYQGKTNVNNEIQETLEITGEEEFWWLNNGVTIIASEASAPGGKELVIHNPEVVNGLQTSSEIFKFYSSNPNNLVTEKRNILVRVIVPETEETRDKIIRATNSQTPIPKSSLRATDTIHRQIEDFMKPRGLFYDRRKNYYKNEGKKPKDIISVSFLAQCLMSVLTQQPDFARARPSTLLENDEAYNSLYHKNNDLNTYYLLAYIGRFVELILKEESPINSSEINDIKFYVLYAVCAQLASSIYPSNKQISILTKNEVRKDLINTTIEFVYDLYKTLGGTDKIAKSSKFTELLKEKLREKKL</sequence>
<dbReference type="Proteomes" id="UP000641588">
    <property type="component" value="Unassembled WGS sequence"/>
</dbReference>
<accession>A0A972K1Y0</accession>
<evidence type="ECO:0000259" key="1">
    <source>
        <dbReference type="Pfam" id="PF10592"/>
    </source>
</evidence>
<dbReference type="Pfam" id="PF10592">
    <property type="entry name" value="AIPR"/>
    <property type="match status" value="1"/>
</dbReference>
<organism evidence="2 3">
    <name type="scientific">Paenibacillus foliorum</name>
    <dbReference type="NCBI Taxonomy" id="2654974"/>
    <lineage>
        <taxon>Bacteria</taxon>
        <taxon>Bacillati</taxon>
        <taxon>Bacillota</taxon>
        <taxon>Bacilli</taxon>
        <taxon>Bacillales</taxon>
        <taxon>Paenibacillaceae</taxon>
        <taxon>Paenibacillus</taxon>
    </lineage>
</organism>
<dbReference type="EMBL" id="WHOD01000070">
    <property type="protein sequence ID" value="NOU95320.1"/>
    <property type="molecule type" value="Genomic_DNA"/>
</dbReference>
<dbReference type="InterPro" id="IPR018891">
    <property type="entry name" value="AIPR_C"/>
</dbReference>
<name>A0A972K1Y0_9BACL</name>
<evidence type="ECO:0000313" key="2">
    <source>
        <dbReference type="EMBL" id="NOU95320.1"/>
    </source>
</evidence>
<feature type="domain" description="Abortive phage infection protein C-terminal" evidence="1">
    <location>
        <begin position="257"/>
        <end position="527"/>
    </location>
</feature>
<dbReference type="AlphaFoldDB" id="A0A972K1Y0"/>